<dbReference type="EMBL" id="JARKIB010000176">
    <property type="protein sequence ID" value="KAJ7727940.1"/>
    <property type="molecule type" value="Genomic_DNA"/>
</dbReference>
<gene>
    <name evidence="2" type="ORF">B0H16DRAFT_1589808</name>
</gene>
<protein>
    <submittedName>
        <fullName evidence="2">Uncharacterized protein</fullName>
    </submittedName>
</protein>
<accession>A0AAD7HV30</accession>
<reference evidence="2" key="1">
    <citation type="submission" date="2023-03" db="EMBL/GenBank/DDBJ databases">
        <title>Massive genome expansion in bonnet fungi (Mycena s.s.) driven by repeated elements and novel gene families across ecological guilds.</title>
        <authorList>
            <consortium name="Lawrence Berkeley National Laboratory"/>
            <person name="Harder C.B."/>
            <person name="Miyauchi S."/>
            <person name="Viragh M."/>
            <person name="Kuo A."/>
            <person name="Thoen E."/>
            <person name="Andreopoulos B."/>
            <person name="Lu D."/>
            <person name="Skrede I."/>
            <person name="Drula E."/>
            <person name="Henrissat B."/>
            <person name="Morin E."/>
            <person name="Kohler A."/>
            <person name="Barry K."/>
            <person name="LaButti K."/>
            <person name="Morin E."/>
            <person name="Salamov A."/>
            <person name="Lipzen A."/>
            <person name="Mereny Z."/>
            <person name="Hegedus B."/>
            <person name="Baldrian P."/>
            <person name="Stursova M."/>
            <person name="Weitz H."/>
            <person name="Taylor A."/>
            <person name="Grigoriev I.V."/>
            <person name="Nagy L.G."/>
            <person name="Martin F."/>
            <person name="Kauserud H."/>
        </authorList>
    </citation>
    <scope>NUCLEOTIDE SEQUENCE</scope>
    <source>
        <strain evidence="2">CBHHK182m</strain>
    </source>
</reference>
<organism evidence="2 3">
    <name type="scientific">Mycena metata</name>
    <dbReference type="NCBI Taxonomy" id="1033252"/>
    <lineage>
        <taxon>Eukaryota</taxon>
        <taxon>Fungi</taxon>
        <taxon>Dikarya</taxon>
        <taxon>Basidiomycota</taxon>
        <taxon>Agaricomycotina</taxon>
        <taxon>Agaricomycetes</taxon>
        <taxon>Agaricomycetidae</taxon>
        <taxon>Agaricales</taxon>
        <taxon>Marasmiineae</taxon>
        <taxon>Mycenaceae</taxon>
        <taxon>Mycena</taxon>
    </lineage>
</organism>
<keyword evidence="3" id="KW-1185">Reference proteome</keyword>
<comment type="caution">
    <text evidence="2">The sequence shown here is derived from an EMBL/GenBank/DDBJ whole genome shotgun (WGS) entry which is preliminary data.</text>
</comment>
<name>A0AAD7HV30_9AGAR</name>
<feature type="region of interest" description="Disordered" evidence="1">
    <location>
        <begin position="790"/>
        <end position="816"/>
    </location>
</feature>
<evidence type="ECO:0000313" key="3">
    <source>
        <dbReference type="Proteomes" id="UP001215598"/>
    </source>
</evidence>
<dbReference type="Proteomes" id="UP001215598">
    <property type="component" value="Unassembled WGS sequence"/>
</dbReference>
<evidence type="ECO:0000313" key="2">
    <source>
        <dbReference type="EMBL" id="KAJ7727940.1"/>
    </source>
</evidence>
<feature type="compositionally biased region" description="Acidic residues" evidence="1">
    <location>
        <begin position="802"/>
        <end position="812"/>
    </location>
</feature>
<feature type="region of interest" description="Disordered" evidence="1">
    <location>
        <begin position="1"/>
        <end position="25"/>
    </location>
</feature>
<evidence type="ECO:0000256" key="1">
    <source>
        <dbReference type="SAM" id="MobiDB-lite"/>
    </source>
</evidence>
<proteinExistence type="predicted"/>
<sequence length="1067" mass="119091">MPTTGSTRAPAVRHSAAETLATPDETELGKLRRSAAEEFAALCEKKPHDKSLWRVSQLLQRQYADSADPPTSHARAPVFTPEILHADRLRGGRAPYMDLFKTQNTLRLEFSMALRSKINDWSVALDRAWCTGDAITDAASWSYYTAGLPEGTTNMLEPSSSPLHPIVREILAIAKDEITFGSGKILLQLERRAKKCLVSPLRRASVFNVNQSLTVVTPPDQHSLLLASPQWPLREGVAEPPDDPFIEIRGLGRPACEFGWSAETERRVMLVLKRIISGDEGRLILGHRYFILKQPVLFAIFEDRLSINRSRHIWGRVGNRSLVASAQQVHQGEGGDMQDFAERGNEIYTTTDDPRLAIHLIVNAIHLGKPAPKPAPASITCGYTCPRTAEVLHECRRCEEARRCTTMTKVDRGLLCSLCRNDLAPLVAVSGTPFGRSVDRACQPASANDTAEAVRDALKPDVESFVYELFVELDGESVRAGEGGAHWKVAADKSDQAVREAKLVLVAPAQNVALHRFIPARGYLVDFGGPISDVKLPVTLIQPPRHVAKYRDYYSYNRRGILIDSFLVPRPLRPSIERLRLVDKDLRSGHRVGNVVVTCVGYNYLKSAWDCAMPIIYSLVRLCAVLQRRLRSQNRPELVKALSQAQEKLARVIDELSANLARLPWSNDARAFGDKNLYAEVIHQAPAIVSQLGINIPDYVPDVRIWPLPSNSSPLTLATTPAAEAPFPSLSLDSTPSTLVSTTTSAAVVSGSSLGKEFHVSRSMYDAFQKILESRKLADTLDQIDDLWNLTGPPDSVGPEENREEDDDEIMDDGNPGITLDANTRAELLEVMTTNVDDVAGVGHEIMFAVKTALEDPTSRFCGMWPFSEEAARQILNAGDWIFVEGGTLTQQVQLKLQKMLTLTLKCDRRGWYIEICMTSFIIANVFFRIMTEGRCHVFDLPLRSADTSRNPRKVSEGHIRHKRNMFHGVKPPGWSLKEGGVGNLNFQRVNTIPESLAANYYRMDWTETEMNSWDRYVLRQGYGWADAFFGSDEVLHEWWTQEEGKSGCDTLLNDYNISHDLKYLFD</sequence>
<dbReference type="AlphaFoldDB" id="A0AAD7HV30"/>